<organism evidence="1 2">
    <name type="scientific">Roseinatronobacter bogoriensis subsp. barguzinensis</name>
    <dbReference type="NCBI Taxonomy" id="441209"/>
    <lineage>
        <taxon>Bacteria</taxon>
        <taxon>Pseudomonadati</taxon>
        <taxon>Pseudomonadota</taxon>
        <taxon>Alphaproteobacteria</taxon>
        <taxon>Rhodobacterales</taxon>
        <taxon>Paracoccaceae</taxon>
        <taxon>Roseinatronobacter</taxon>
    </lineage>
</organism>
<dbReference type="AlphaFoldDB" id="A0A2K8KF15"/>
<reference evidence="1 2" key="1">
    <citation type="submission" date="2017-11" db="EMBL/GenBank/DDBJ databases">
        <title>Revised Sequence and Annotation of the Rhodobaca barguzinensis strain alga05 Genome.</title>
        <authorList>
            <person name="Kopejtka K."/>
            <person name="Tomasch J.M."/>
            <person name="Bunk B."/>
            <person name="Koblizek M."/>
        </authorList>
    </citation>
    <scope>NUCLEOTIDE SEQUENCE [LARGE SCALE GENOMIC DNA]</scope>
    <source>
        <strain evidence="2">alga05</strain>
    </source>
</reference>
<name>A0A2K8KF15_9RHOB</name>
<protein>
    <submittedName>
        <fullName evidence="1">Uncharacterized protein</fullName>
    </submittedName>
</protein>
<dbReference type="KEGG" id="rbg:BG454_01795"/>
<sequence length="84" mass="9526">MRNMLSRIGLIDETSLKTNITNTTGWSAKGALLIDDKPFGHWSTRTFITALGLDKVWWVSWNVCDDFTAQECCNFFKAAGYETD</sequence>
<dbReference type="Proteomes" id="UP000228948">
    <property type="component" value="Chromosome"/>
</dbReference>
<dbReference type="RefSeq" id="WP_071479945.1">
    <property type="nucleotide sequence ID" value="NZ_SODJ01000009.1"/>
</dbReference>
<evidence type="ECO:0000313" key="2">
    <source>
        <dbReference type="Proteomes" id="UP000228948"/>
    </source>
</evidence>
<gene>
    <name evidence="1" type="ORF">BG454_01795</name>
</gene>
<dbReference type="STRING" id="441209.GCA_001870665_00874"/>
<accession>A0A2K8KF15</accession>
<keyword evidence="2" id="KW-1185">Reference proteome</keyword>
<dbReference type="EMBL" id="CP024899">
    <property type="protein sequence ID" value="ATX64720.1"/>
    <property type="molecule type" value="Genomic_DNA"/>
</dbReference>
<evidence type="ECO:0000313" key="1">
    <source>
        <dbReference type="EMBL" id="ATX64720.1"/>
    </source>
</evidence>
<proteinExistence type="predicted"/>